<sequence>MNGMNGNIRKNIRIGATVDVVLKKDQPTGRLTRGQVARILTGSATHPHGIKVQLQSGQVGRVKVIVEEAPQ</sequence>
<dbReference type="AlphaFoldDB" id="A0A1C6JA57"/>
<protein>
    <submittedName>
        <fullName evidence="1">Uncharacterized conserved protein (DUF2196)</fullName>
    </submittedName>
</protein>
<dbReference type="EMBL" id="FMHG01000001">
    <property type="protein sequence ID" value="SCJ79013.1"/>
    <property type="molecule type" value="Genomic_DNA"/>
</dbReference>
<dbReference type="PANTHER" id="PTHR40069">
    <property type="entry name" value="YWBE PROTEIN"/>
    <property type="match status" value="1"/>
</dbReference>
<proteinExistence type="predicted"/>
<accession>A0A1C6JA57</accession>
<dbReference type="NCBIfam" id="TIGR03833">
    <property type="entry name" value="YwbE family protein"/>
    <property type="match status" value="1"/>
</dbReference>
<reference evidence="1" key="1">
    <citation type="submission" date="2015-09" db="EMBL/GenBank/DDBJ databases">
        <authorList>
            <consortium name="Pathogen Informatics"/>
        </authorList>
    </citation>
    <scope>NUCLEOTIDE SEQUENCE</scope>
    <source>
        <strain evidence="1">2789STDY5834896</strain>
    </source>
</reference>
<dbReference type="Pfam" id="PF09962">
    <property type="entry name" value="DUF2196"/>
    <property type="match status" value="1"/>
</dbReference>
<dbReference type="PANTHER" id="PTHR40069:SF1">
    <property type="entry name" value="YWBE PROTEIN"/>
    <property type="match status" value="1"/>
</dbReference>
<organism evidence="1">
    <name type="scientific">uncultured Anaerotruncus sp</name>
    <dbReference type="NCBI Taxonomy" id="905011"/>
    <lineage>
        <taxon>Bacteria</taxon>
        <taxon>Bacillati</taxon>
        <taxon>Bacillota</taxon>
        <taxon>Clostridia</taxon>
        <taxon>Eubacteriales</taxon>
        <taxon>Oscillospiraceae</taxon>
        <taxon>Anaerotruncus</taxon>
        <taxon>environmental samples</taxon>
    </lineage>
</organism>
<gene>
    <name evidence="1" type="ORF">SAMEA3545359_02035</name>
</gene>
<dbReference type="InterPro" id="IPR019240">
    <property type="entry name" value="DUF2196"/>
</dbReference>
<evidence type="ECO:0000313" key="1">
    <source>
        <dbReference type="EMBL" id="SCJ79013.1"/>
    </source>
</evidence>
<name>A0A1C6JA57_9FIRM</name>